<protein>
    <submittedName>
        <fullName evidence="2">Uncharacterized protein</fullName>
    </submittedName>
</protein>
<organism evidence="2">
    <name type="scientific">Chromera velia CCMP2878</name>
    <dbReference type="NCBI Taxonomy" id="1169474"/>
    <lineage>
        <taxon>Eukaryota</taxon>
        <taxon>Sar</taxon>
        <taxon>Alveolata</taxon>
        <taxon>Colpodellida</taxon>
        <taxon>Chromeraceae</taxon>
        <taxon>Chromera</taxon>
    </lineage>
</organism>
<proteinExistence type="predicted"/>
<feature type="compositionally biased region" description="Basic and acidic residues" evidence="1">
    <location>
        <begin position="48"/>
        <end position="70"/>
    </location>
</feature>
<feature type="compositionally biased region" description="Basic and acidic residues" evidence="1">
    <location>
        <begin position="222"/>
        <end position="259"/>
    </location>
</feature>
<feature type="region of interest" description="Disordered" evidence="1">
    <location>
        <begin position="114"/>
        <end position="259"/>
    </location>
</feature>
<dbReference type="EMBL" id="CDMZ01005789">
    <property type="protein sequence ID" value="CEM54458.1"/>
    <property type="molecule type" value="Genomic_DNA"/>
</dbReference>
<feature type="compositionally biased region" description="Low complexity" evidence="1">
    <location>
        <begin position="11"/>
        <end position="23"/>
    </location>
</feature>
<evidence type="ECO:0000313" key="2">
    <source>
        <dbReference type="EMBL" id="CEM54458.1"/>
    </source>
</evidence>
<dbReference type="VEuPathDB" id="CryptoDB:Cvel_12784"/>
<dbReference type="AlphaFoldDB" id="A0A0G4IBM2"/>
<gene>
    <name evidence="2" type="ORF">Cvel_12784</name>
</gene>
<reference evidence="2" key="1">
    <citation type="submission" date="2014-11" db="EMBL/GenBank/DDBJ databases">
        <authorList>
            <person name="Otto D Thomas"/>
            <person name="Naeem Raeece"/>
        </authorList>
    </citation>
    <scope>NUCLEOTIDE SEQUENCE</scope>
</reference>
<feature type="region of interest" description="Disordered" evidence="1">
    <location>
        <begin position="1"/>
        <end position="78"/>
    </location>
</feature>
<feature type="non-terminal residue" evidence="2">
    <location>
        <position position="1"/>
    </location>
</feature>
<name>A0A0G4IBM2_9ALVE</name>
<accession>A0A0G4IBM2</accession>
<sequence length="259" mass="26969">GGGNAAGRLVSSGTSSGASPAGGYYRVGFDGEPITPRMPVDVEEAVDEKEKKKGGKDKEKDKGGGGDKDPYPATPGIEVPPYCELQPLIKINNELHISQVENVFQKVIDSWAASHPKSAARKHSRVSLFDETGNAAPPGGGWAPPVSPAASPPAVSMAPGDGMLGVPSGAAGSGGGKNLPLEFSSKAQQQPGKEGQGGGVSTHPVPVLACHPASSGASALAFRREARMEREREKERERARDSQHESQKQTERDITDFLG</sequence>
<evidence type="ECO:0000256" key="1">
    <source>
        <dbReference type="SAM" id="MobiDB-lite"/>
    </source>
</evidence>